<dbReference type="EMBL" id="KB528245">
    <property type="protein sequence ID" value="EMP35631.1"/>
    <property type="molecule type" value="Genomic_DNA"/>
</dbReference>
<dbReference type="AlphaFoldDB" id="M7BCE3"/>
<feature type="region of interest" description="Disordered" evidence="1">
    <location>
        <begin position="20"/>
        <end position="51"/>
    </location>
</feature>
<evidence type="ECO:0000313" key="2">
    <source>
        <dbReference type="EMBL" id="EMP35631.1"/>
    </source>
</evidence>
<sequence>MLQRAVWTGLNQAARGNGATQGLDWAKDPKAQHSLSGAGGSSAVKDSTAAAVASEQIQQHGGLHSMLRHANMGSALSWRGPPGEAAVISMPLSILCHSAEGAYKGAHWCQRWDMDTCPMPILD</sequence>
<evidence type="ECO:0000256" key="1">
    <source>
        <dbReference type="SAM" id="MobiDB-lite"/>
    </source>
</evidence>
<accession>M7BCE3</accession>
<gene>
    <name evidence="2" type="ORF">UY3_07250</name>
</gene>
<proteinExistence type="predicted"/>
<evidence type="ECO:0000313" key="3">
    <source>
        <dbReference type="Proteomes" id="UP000031443"/>
    </source>
</evidence>
<dbReference type="Proteomes" id="UP000031443">
    <property type="component" value="Unassembled WGS sequence"/>
</dbReference>
<organism evidence="2 3">
    <name type="scientific">Chelonia mydas</name>
    <name type="common">Green sea-turtle</name>
    <name type="synonym">Chelonia agassizi</name>
    <dbReference type="NCBI Taxonomy" id="8469"/>
    <lineage>
        <taxon>Eukaryota</taxon>
        <taxon>Metazoa</taxon>
        <taxon>Chordata</taxon>
        <taxon>Craniata</taxon>
        <taxon>Vertebrata</taxon>
        <taxon>Euteleostomi</taxon>
        <taxon>Archelosauria</taxon>
        <taxon>Testudinata</taxon>
        <taxon>Testudines</taxon>
        <taxon>Cryptodira</taxon>
        <taxon>Durocryptodira</taxon>
        <taxon>Americhelydia</taxon>
        <taxon>Chelonioidea</taxon>
        <taxon>Cheloniidae</taxon>
        <taxon>Chelonia</taxon>
    </lineage>
</organism>
<name>M7BCE3_CHEMY</name>
<protein>
    <submittedName>
        <fullName evidence="2">Uncharacterized protein</fullName>
    </submittedName>
</protein>
<reference evidence="3" key="1">
    <citation type="journal article" date="2013" name="Nat. Genet.">
        <title>The draft genomes of soft-shell turtle and green sea turtle yield insights into the development and evolution of the turtle-specific body plan.</title>
        <authorList>
            <person name="Wang Z."/>
            <person name="Pascual-Anaya J."/>
            <person name="Zadissa A."/>
            <person name="Li W."/>
            <person name="Niimura Y."/>
            <person name="Huang Z."/>
            <person name="Li C."/>
            <person name="White S."/>
            <person name="Xiong Z."/>
            <person name="Fang D."/>
            <person name="Wang B."/>
            <person name="Ming Y."/>
            <person name="Chen Y."/>
            <person name="Zheng Y."/>
            <person name="Kuraku S."/>
            <person name="Pignatelli M."/>
            <person name="Herrero J."/>
            <person name="Beal K."/>
            <person name="Nozawa M."/>
            <person name="Li Q."/>
            <person name="Wang J."/>
            <person name="Zhang H."/>
            <person name="Yu L."/>
            <person name="Shigenobu S."/>
            <person name="Wang J."/>
            <person name="Liu J."/>
            <person name="Flicek P."/>
            <person name="Searle S."/>
            <person name="Wang J."/>
            <person name="Kuratani S."/>
            <person name="Yin Y."/>
            <person name="Aken B."/>
            <person name="Zhang G."/>
            <person name="Irie N."/>
        </authorList>
    </citation>
    <scope>NUCLEOTIDE SEQUENCE [LARGE SCALE GENOMIC DNA]</scope>
</reference>
<keyword evidence="3" id="KW-1185">Reference proteome</keyword>